<feature type="non-terminal residue" evidence="1">
    <location>
        <position position="1"/>
    </location>
</feature>
<organism evidence="1 2">
    <name type="scientific">Sphaerobolus stellatus (strain SS14)</name>
    <dbReference type="NCBI Taxonomy" id="990650"/>
    <lineage>
        <taxon>Eukaryota</taxon>
        <taxon>Fungi</taxon>
        <taxon>Dikarya</taxon>
        <taxon>Basidiomycota</taxon>
        <taxon>Agaricomycotina</taxon>
        <taxon>Agaricomycetes</taxon>
        <taxon>Phallomycetidae</taxon>
        <taxon>Geastrales</taxon>
        <taxon>Sphaerobolaceae</taxon>
        <taxon>Sphaerobolus</taxon>
    </lineage>
</organism>
<dbReference type="EMBL" id="KN837128">
    <property type="protein sequence ID" value="KIJ42717.1"/>
    <property type="molecule type" value="Genomic_DNA"/>
</dbReference>
<dbReference type="HOGENOM" id="CLU_2961000_0_0_1"/>
<gene>
    <name evidence="1" type="ORF">M422DRAFT_170753</name>
</gene>
<protein>
    <submittedName>
        <fullName evidence="1">Unplaced genomic scaffold SPHSTscaffold_53, whole genome shotgun sequence</fullName>
    </submittedName>
</protein>
<reference evidence="1 2" key="1">
    <citation type="submission" date="2014-06" db="EMBL/GenBank/DDBJ databases">
        <title>Evolutionary Origins and Diversification of the Mycorrhizal Mutualists.</title>
        <authorList>
            <consortium name="DOE Joint Genome Institute"/>
            <consortium name="Mycorrhizal Genomics Consortium"/>
            <person name="Kohler A."/>
            <person name="Kuo A."/>
            <person name="Nagy L.G."/>
            <person name="Floudas D."/>
            <person name="Copeland A."/>
            <person name="Barry K.W."/>
            <person name="Cichocki N."/>
            <person name="Veneault-Fourrey C."/>
            <person name="LaButti K."/>
            <person name="Lindquist E.A."/>
            <person name="Lipzen A."/>
            <person name="Lundell T."/>
            <person name="Morin E."/>
            <person name="Murat C."/>
            <person name="Riley R."/>
            <person name="Ohm R."/>
            <person name="Sun H."/>
            <person name="Tunlid A."/>
            <person name="Henrissat B."/>
            <person name="Grigoriev I.V."/>
            <person name="Hibbett D.S."/>
            <person name="Martin F."/>
        </authorList>
    </citation>
    <scope>NUCLEOTIDE SEQUENCE [LARGE SCALE GENOMIC DNA]</scope>
    <source>
        <strain evidence="1 2">SS14</strain>
    </source>
</reference>
<dbReference type="AlphaFoldDB" id="A0A0C9VLR9"/>
<accession>A0A0C9VLR9</accession>
<proteinExistence type="predicted"/>
<keyword evidence="2" id="KW-1185">Reference proteome</keyword>
<dbReference type="InterPro" id="IPR040521">
    <property type="entry name" value="KDZ"/>
</dbReference>
<dbReference type="OrthoDB" id="3364670at2759"/>
<evidence type="ECO:0000313" key="2">
    <source>
        <dbReference type="Proteomes" id="UP000054279"/>
    </source>
</evidence>
<evidence type="ECO:0000313" key="1">
    <source>
        <dbReference type="EMBL" id="KIJ42717.1"/>
    </source>
</evidence>
<sequence length="66" mass="7529">KASTAVYVDTGLIAIVCHHDHLLWVINMTSGGERQYYAYALIKVLFDNLPLDWNVGLLYDIAYQIE</sequence>
<dbReference type="Pfam" id="PF18758">
    <property type="entry name" value="KDZ"/>
    <property type="match status" value="1"/>
</dbReference>
<name>A0A0C9VLR9_SPHS4</name>
<dbReference type="Proteomes" id="UP000054279">
    <property type="component" value="Unassembled WGS sequence"/>
</dbReference>